<evidence type="ECO:0000259" key="7">
    <source>
        <dbReference type="Pfam" id="PF03299"/>
    </source>
</evidence>
<dbReference type="WBParaSite" id="mrna-Wban_00713">
    <property type="protein sequence ID" value="mrna-Wban_00713"/>
    <property type="gene ID" value="Wban_00713"/>
</dbReference>
<evidence type="ECO:0000256" key="4">
    <source>
        <dbReference type="ARBA" id="ARBA00023125"/>
    </source>
</evidence>
<dbReference type="GO" id="GO:0042127">
    <property type="term" value="P:regulation of cell population proliferation"/>
    <property type="evidence" value="ECO:0007669"/>
    <property type="project" value="TreeGrafter"/>
</dbReference>
<evidence type="ECO:0000256" key="2">
    <source>
        <dbReference type="ARBA" id="ARBA00007770"/>
    </source>
</evidence>
<keyword evidence="6" id="KW-0539">Nucleus</keyword>
<dbReference type="PANTHER" id="PTHR10812">
    <property type="entry name" value="TRANSCRIPTION FACTOR AP-2"/>
    <property type="match status" value="1"/>
</dbReference>
<feature type="domain" description="Transcription factor AP-2 C-terminal" evidence="7">
    <location>
        <begin position="178"/>
        <end position="368"/>
    </location>
</feature>
<evidence type="ECO:0000256" key="3">
    <source>
        <dbReference type="ARBA" id="ARBA00023015"/>
    </source>
</evidence>
<evidence type="ECO:0000313" key="8">
    <source>
        <dbReference type="Proteomes" id="UP000093561"/>
    </source>
</evidence>
<name>A0AAF5PHL0_WUCBA</name>
<evidence type="ECO:0000256" key="5">
    <source>
        <dbReference type="ARBA" id="ARBA00023163"/>
    </source>
</evidence>
<dbReference type="GO" id="GO:0000977">
    <property type="term" value="F:RNA polymerase II transcription regulatory region sequence-specific DNA binding"/>
    <property type="evidence" value="ECO:0007669"/>
    <property type="project" value="TreeGrafter"/>
</dbReference>
<keyword evidence="5" id="KW-0804">Transcription</keyword>
<reference evidence="8" key="2">
    <citation type="journal article" date="2016" name="Mol. Ecol.">
        <title>Population genomics of the filarial nematode parasite Wuchereria bancrofti from mosquitoes.</title>
        <authorList>
            <person name="Small S.T."/>
            <person name="Reimer L.J."/>
            <person name="Tisch D.J."/>
            <person name="King C.L."/>
            <person name="Christensen B.M."/>
            <person name="Siba P.M."/>
            <person name="Kazura J.W."/>
            <person name="Serre D."/>
            <person name="Zimmerman P.A."/>
        </authorList>
    </citation>
    <scope>NUCLEOTIDE SEQUENCE</scope>
    <source>
        <strain evidence="8">pt0022</strain>
    </source>
</reference>
<reference evidence="9" key="3">
    <citation type="submission" date="2024-02" db="UniProtKB">
        <authorList>
            <consortium name="WormBaseParasite"/>
        </authorList>
    </citation>
    <scope>IDENTIFICATION</scope>
    <source>
        <strain evidence="9">pt0022</strain>
    </source>
</reference>
<evidence type="ECO:0000256" key="6">
    <source>
        <dbReference type="ARBA" id="ARBA00023242"/>
    </source>
</evidence>
<dbReference type="PRINTS" id="PR01748">
    <property type="entry name" value="AP2TNSCPFCT"/>
</dbReference>
<keyword evidence="4" id="KW-0238">DNA-binding</keyword>
<dbReference type="GO" id="GO:0005634">
    <property type="term" value="C:nucleus"/>
    <property type="evidence" value="ECO:0007669"/>
    <property type="project" value="UniProtKB-SubCell"/>
</dbReference>
<dbReference type="AlphaFoldDB" id="A0AAF5PHL0"/>
<reference evidence="8" key="1">
    <citation type="submission" date="2015-03" db="EMBL/GenBank/DDBJ databases">
        <title>Wuchereria bancrofti Genome Sequencing Papua New Guinea Strain.</title>
        <authorList>
            <person name="Small S.T."/>
            <person name="Serre D."/>
            <person name="Zimmerman P.A."/>
        </authorList>
    </citation>
    <scope>NUCLEOTIDE SEQUENCE [LARGE SCALE GENOMIC DNA]</scope>
    <source>
        <strain evidence="8">pt0022</strain>
    </source>
</reference>
<evidence type="ECO:0000313" key="9">
    <source>
        <dbReference type="WBParaSite" id="mrna-Wban_00713"/>
    </source>
</evidence>
<dbReference type="InterPro" id="IPR013854">
    <property type="entry name" value="TF_AP2_C"/>
</dbReference>
<comment type="similarity">
    <text evidence="2">Belongs to the AP-2 family.</text>
</comment>
<keyword evidence="3" id="KW-0805">Transcription regulation</keyword>
<accession>A0AAF5PHL0</accession>
<protein>
    <submittedName>
        <fullName evidence="9">Transcription factor AP-2 C-terminal domain-containing protein</fullName>
    </submittedName>
</protein>
<dbReference type="Pfam" id="PF03299">
    <property type="entry name" value="TF_AP-2"/>
    <property type="match status" value="1"/>
</dbReference>
<organism evidence="8 9">
    <name type="scientific">Wuchereria bancrofti</name>
    <dbReference type="NCBI Taxonomy" id="6293"/>
    <lineage>
        <taxon>Eukaryota</taxon>
        <taxon>Metazoa</taxon>
        <taxon>Ecdysozoa</taxon>
        <taxon>Nematoda</taxon>
        <taxon>Chromadorea</taxon>
        <taxon>Rhabditida</taxon>
        <taxon>Spirurina</taxon>
        <taxon>Spiruromorpha</taxon>
        <taxon>Filarioidea</taxon>
        <taxon>Onchocercidae</taxon>
        <taxon>Wuchereria</taxon>
    </lineage>
</organism>
<evidence type="ECO:0000256" key="1">
    <source>
        <dbReference type="ARBA" id="ARBA00004123"/>
    </source>
</evidence>
<comment type="subcellular location">
    <subcellularLocation>
        <location evidence="1">Nucleus</location>
    </subcellularLocation>
</comment>
<proteinExistence type="inferred from homology"/>
<dbReference type="InterPro" id="IPR004979">
    <property type="entry name" value="TF_AP2"/>
</dbReference>
<dbReference type="Proteomes" id="UP000093561">
    <property type="component" value="Unassembled WGS sequence"/>
</dbReference>
<dbReference type="PANTHER" id="PTHR10812:SF17">
    <property type="entry name" value="TRANSCRIPTION FACTOR AP-2, ISOFORM D"/>
    <property type="match status" value="1"/>
</dbReference>
<sequence>MEWTLNVFKRTMLPSAHKQANKTALFGRQTAGAQIDRIGTLLLEKKSLERKRPGSAQAYDDSDSVVCSKRARIVKGTLLNLLPVLSDQNNYENENVKNERILISLDKTTNCTFGQGSPAALSSNESTGDECNEDLGDSGKDNLFTKRFSLLILHCKSSLSSLPVLLTNVSPSTSTQTFCSVPGRLSLLCASSKYKVSVAELARRLSPPESLNASLLGGILRRAKSKNGGQTLRDQLERIGLKLPAGRRKSTNVTLLTSLVEGEAQHLAKDFANACSTEFPAKSIAQCRLKKYVTMSVVELEKEKEKFRTTKQLLSGFMDMLRQDNVLFSDKRDNKMQSSMERFSLITHTFGTPAILAGLSTFLMYVQESLDILSHQSTVTGFPMENFLGSNVFCSQQINGIRLNDGIKKFDNRK</sequence>
<dbReference type="GO" id="GO:0000981">
    <property type="term" value="F:DNA-binding transcription factor activity, RNA polymerase II-specific"/>
    <property type="evidence" value="ECO:0007669"/>
    <property type="project" value="TreeGrafter"/>
</dbReference>